<sequence>MPRYTASACHQPFTQEVVAEPEAENAGGNAQYAPVAPVAEFSNIPATVPIYFSE</sequence>
<feature type="non-terminal residue" evidence="1">
    <location>
        <position position="1"/>
    </location>
</feature>
<evidence type="ECO:0000313" key="1">
    <source>
        <dbReference type="EMBL" id="GIQ91416.1"/>
    </source>
</evidence>
<dbReference type="EMBL" id="BDIP01007676">
    <property type="protein sequence ID" value="GIQ91416.1"/>
    <property type="molecule type" value="Genomic_DNA"/>
</dbReference>
<proteinExistence type="predicted"/>
<dbReference type="Proteomes" id="UP000265618">
    <property type="component" value="Unassembled WGS sequence"/>
</dbReference>
<protein>
    <submittedName>
        <fullName evidence="1">Uncharacterized protein</fullName>
    </submittedName>
</protein>
<accession>A0A9K3DB24</accession>
<evidence type="ECO:0000313" key="2">
    <source>
        <dbReference type="Proteomes" id="UP000265618"/>
    </source>
</evidence>
<keyword evidence="2" id="KW-1185">Reference proteome</keyword>
<name>A0A9K3DB24_9EUKA</name>
<organism evidence="1 2">
    <name type="scientific">Kipferlia bialata</name>
    <dbReference type="NCBI Taxonomy" id="797122"/>
    <lineage>
        <taxon>Eukaryota</taxon>
        <taxon>Metamonada</taxon>
        <taxon>Carpediemonas-like organisms</taxon>
        <taxon>Kipferlia</taxon>
    </lineage>
</organism>
<gene>
    <name evidence="1" type="ORF">KIPB_014661</name>
</gene>
<reference evidence="1 2" key="1">
    <citation type="journal article" date="2018" name="PLoS ONE">
        <title>The draft genome of Kipferlia bialata reveals reductive genome evolution in fornicate parasites.</title>
        <authorList>
            <person name="Tanifuji G."/>
            <person name="Takabayashi S."/>
            <person name="Kume K."/>
            <person name="Takagi M."/>
            <person name="Nakayama T."/>
            <person name="Kamikawa R."/>
            <person name="Inagaki Y."/>
            <person name="Hashimoto T."/>
        </authorList>
    </citation>
    <scope>NUCLEOTIDE SEQUENCE [LARGE SCALE GENOMIC DNA]</scope>
    <source>
        <strain evidence="1">NY0173</strain>
    </source>
</reference>
<dbReference type="AlphaFoldDB" id="A0A9K3DB24"/>
<comment type="caution">
    <text evidence="1">The sequence shown here is derived from an EMBL/GenBank/DDBJ whole genome shotgun (WGS) entry which is preliminary data.</text>
</comment>